<proteinExistence type="predicted"/>
<comment type="caution">
    <text evidence="1">The sequence shown here is derived from an EMBL/GenBank/DDBJ whole genome shotgun (WGS) entry which is preliminary data.</text>
</comment>
<name>A0A9P7CXJ8_9AGAM</name>
<gene>
    <name evidence="1" type="ORF">EV702DRAFT_1050112</name>
</gene>
<dbReference type="EMBL" id="JABBWD010000081">
    <property type="protein sequence ID" value="KAG1768096.1"/>
    <property type="molecule type" value="Genomic_DNA"/>
</dbReference>
<sequence>MLLTLNTGGRTLKDNQANLSKGSLEHWRKNFKDKHANLSKESLECWRKNFKDKHANLSKRSLGCWRKNFKKHANLSKRSLERWRKNFKDKHANLSKRSLGCWRKNFKKHANLSKRSLERWRKNFKDKHANLSKRSLGCWRKDKHMKLSKESLERWRKNFKDTVLQERRVRVILSSTVCRIGRDVEPEGARCVRSSLARKVAREAAVHTTIVVNEAGEGGECVRDLEEPAPKSTDMVGQHIAQHTLVVPWKANSMARDEKGEVWVDQVWGIAATVRVQLQADAVMGDERARVLGDGNLKMQLPV</sequence>
<evidence type="ECO:0000313" key="2">
    <source>
        <dbReference type="Proteomes" id="UP000714275"/>
    </source>
</evidence>
<keyword evidence="2" id="KW-1185">Reference proteome</keyword>
<reference evidence="1" key="1">
    <citation type="journal article" date="2020" name="New Phytol.">
        <title>Comparative genomics reveals dynamic genome evolution in host specialist ectomycorrhizal fungi.</title>
        <authorList>
            <person name="Lofgren L.A."/>
            <person name="Nguyen N.H."/>
            <person name="Vilgalys R."/>
            <person name="Ruytinx J."/>
            <person name="Liao H.L."/>
            <person name="Branco S."/>
            <person name="Kuo A."/>
            <person name="LaButti K."/>
            <person name="Lipzen A."/>
            <person name="Andreopoulos W."/>
            <person name="Pangilinan J."/>
            <person name="Riley R."/>
            <person name="Hundley H."/>
            <person name="Na H."/>
            <person name="Barry K."/>
            <person name="Grigoriev I.V."/>
            <person name="Stajich J.E."/>
            <person name="Kennedy P.G."/>
        </authorList>
    </citation>
    <scope>NUCLEOTIDE SEQUENCE</scope>
    <source>
        <strain evidence="1">DOB743</strain>
    </source>
</reference>
<dbReference type="AlphaFoldDB" id="A0A9P7CXJ8"/>
<dbReference type="Proteomes" id="UP000714275">
    <property type="component" value="Unassembled WGS sequence"/>
</dbReference>
<accession>A0A9P7CXJ8</accession>
<organism evidence="1 2">
    <name type="scientific">Suillus placidus</name>
    <dbReference type="NCBI Taxonomy" id="48579"/>
    <lineage>
        <taxon>Eukaryota</taxon>
        <taxon>Fungi</taxon>
        <taxon>Dikarya</taxon>
        <taxon>Basidiomycota</taxon>
        <taxon>Agaricomycotina</taxon>
        <taxon>Agaricomycetes</taxon>
        <taxon>Agaricomycetidae</taxon>
        <taxon>Boletales</taxon>
        <taxon>Suillineae</taxon>
        <taxon>Suillaceae</taxon>
        <taxon>Suillus</taxon>
    </lineage>
</organism>
<evidence type="ECO:0000313" key="1">
    <source>
        <dbReference type="EMBL" id="KAG1768096.1"/>
    </source>
</evidence>
<protein>
    <submittedName>
        <fullName evidence="1">Uncharacterized protein</fullName>
    </submittedName>
</protein>